<dbReference type="GO" id="GO:0009055">
    <property type="term" value="F:electron transfer activity"/>
    <property type="evidence" value="ECO:0007669"/>
    <property type="project" value="TreeGrafter"/>
</dbReference>
<dbReference type="Gene3D" id="2.40.40.20">
    <property type="match status" value="1"/>
</dbReference>
<dbReference type="InterPro" id="IPR006657">
    <property type="entry name" value="MoPterin_dinucl-bd_dom"/>
</dbReference>
<keyword evidence="3" id="KW-0500">Molybdenum</keyword>
<dbReference type="Gene3D" id="3.40.228.10">
    <property type="entry name" value="Dimethylsulfoxide Reductase, domain 2"/>
    <property type="match status" value="1"/>
</dbReference>
<dbReference type="InterPro" id="IPR009010">
    <property type="entry name" value="Asp_de-COase-like_dom_sf"/>
</dbReference>
<reference evidence="10 11" key="1">
    <citation type="submission" date="2017-05" db="EMBL/GenBank/DDBJ databases">
        <title>Complete and WGS of Bordetella genogroups.</title>
        <authorList>
            <person name="Spilker T."/>
            <person name="LiPuma J."/>
        </authorList>
    </citation>
    <scope>NUCLEOTIDE SEQUENCE [LARGE SCALE GENOMIC DNA]</scope>
    <source>
        <strain evidence="10 11">AU7206</strain>
    </source>
</reference>
<name>A0A1W6ZCD2_9BORD</name>
<feature type="domain" description="Molybdopterin oxidoreductase N-terminal" evidence="9">
    <location>
        <begin position="11"/>
        <end position="50"/>
    </location>
</feature>
<dbReference type="GO" id="GO:0009061">
    <property type="term" value="P:anaerobic respiration"/>
    <property type="evidence" value="ECO:0007669"/>
    <property type="project" value="TreeGrafter"/>
</dbReference>
<evidence type="ECO:0000256" key="1">
    <source>
        <dbReference type="ARBA" id="ARBA00001942"/>
    </source>
</evidence>
<dbReference type="EMBL" id="CP021111">
    <property type="protein sequence ID" value="ARP95053.1"/>
    <property type="molecule type" value="Genomic_DNA"/>
</dbReference>
<feature type="domain" description="Molybdopterin dinucleotide-binding" evidence="8">
    <location>
        <begin position="628"/>
        <end position="745"/>
    </location>
</feature>
<sequence>MTTGTRRHPQLAHWGAYTAVVENGRLVRCEPFAHDPNPSPMLDSIVPTVYSPRRIARPAVRRGWLETRSARGGGGRGSDEFIDIDWDLALDLAAEQIAQVRAEHGPSGLFCGSYGWASAGRLHHARTLVRRFYFQGGGGVDQVGNYSWGTAQFLLPYVIGTYAPLTGRVTAWPSILRHTEVFVAFGGLALKNGQVSSGGATGHTQEGWLRQLAASGARIINISPMRDDCPAFLNAEWIPIRPNTDVALMLALAHEIRRREAHDAAFLERCCVGYAALEAYALGQSDGTPKTPEWAAAITGVDADRIRGLAQALCGRRSYLTCAYAVQRAQHGEQPYWMLVALAAMLGQIGLPGGGFGFGHGSMNGVGNPRLATPGPEVPVGGNPADLAIPVARLTEMLERPGQPYAFQGRTQHYPDVHLIHWAGGNPFHHHQDLGRLRRAWRSKPSTVIVQDIWWTPAARHADLVLPITTSLERNDVGGCSRDSHTIAMQQAIAPVGQARNDYDVFADLAERLGYRDAYTDGRTEMQWIERIYTQFALAQRHVGVEVPGFDEFWERGHVTLPPPDQDFVLFEDFRHDPRRHALRTPSGRIELYSETLAGYGLDDCGPHPRWIPPREWLGASTAREFPLHLLTVQPADRLHSQLDPAPLARANKVAGREALRMHPGDAQRRGLRQGDTARAYNGRGACLVGVVLDDGMLPGTVAMATGAWYQPGEDDQPEQAGTANVLTLDIGTSSLTQGPNAMSCLVEVEAWRDTQA</sequence>
<dbReference type="SUPFAM" id="SSF50692">
    <property type="entry name" value="ADC-like"/>
    <property type="match status" value="1"/>
</dbReference>
<feature type="domain" description="Molybdopterin oxidoreductase" evidence="7">
    <location>
        <begin position="54"/>
        <end position="512"/>
    </location>
</feature>
<evidence type="ECO:0000256" key="5">
    <source>
        <dbReference type="ARBA" id="ARBA00022764"/>
    </source>
</evidence>
<evidence type="ECO:0000259" key="7">
    <source>
        <dbReference type="Pfam" id="PF00384"/>
    </source>
</evidence>
<dbReference type="OrthoDB" id="9815647at2"/>
<dbReference type="PROSITE" id="PS00490">
    <property type="entry name" value="MOLYBDOPTERIN_PROK_2"/>
    <property type="match status" value="1"/>
</dbReference>
<evidence type="ECO:0000313" key="10">
    <source>
        <dbReference type="EMBL" id="ARP95053.1"/>
    </source>
</evidence>
<dbReference type="InterPro" id="IPR050612">
    <property type="entry name" value="Prok_Mopterin_Oxidored"/>
</dbReference>
<keyword evidence="5" id="KW-0574">Periplasm</keyword>
<dbReference type="PANTHER" id="PTHR43742:SF10">
    <property type="entry name" value="TRIMETHYLAMINE-N-OXIDE REDUCTASE 2"/>
    <property type="match status" value="1"/>
</dbReference>
<dbReference type="RefSeq" id="WP_086078817.1">
    <property type="nucleotide sequence ID" value="NZ_CP021111.1"/>
</dbReference>
<organism evidence="10 11">
    <name type="scientific">Bordetella genomosp. 13</name>
    <dbReference type="NCBI Taxonomy" id="463040"/>
    <lineage>
        <taxon>Bacteria</taxon>
        <taxon>Pseudomonadati</taxon>
        <taxon>Pseudomonadota</taxon>
        <taxon>Betaproteobacteria</taxon>
        <taxon>Burkholderiales</taxon>
        <taxon>Alcaligenaceae</taxon>
        <taxon>Bordetella</taxon>
    </lineage>
</organism>
<evidence type="ECO:0000256" key="3">
    <source>
        <dbReference type="ARBA" id="ARBA00022505"/>
    </source>
</evidence>
<evidence type="ECO:0000256" key="2">
    <source>
        <dbReference type="ARBA" id="ARBA00010312"/>
    </source>
</evidence>
<dbReference type="PANTHER" id="PTHR43742">
    <property type="entry name" value="TRIMETHYLAMINE-N-OXIDE REDUCTASE"/>
    <property type="match status" value="1"/>
</dbReference>
<dbReference type="SUPFAM" id="SSF53706">
    <property type="entry name" value="Formate dehydrogenase/DMSO reductase, domains 1-3"/>
    <property type="match status" value="1"/>
</dbReference>
<dbReference type="Pfam" id="PF01568">
    <property type="entry name" value="Molydop_binding"/>
    <property type="match status" value="1"/>
</dbReference>
<dbReference type="Gene3D" id="3.90.55.10">
    <property type="entry name" value="Dimethylsulfoxide Reductase, domain 3"/>
    <property type="match status" value="1"/>
</dbReference>
<dbReference type="GO" id="GO:0043546">
    <property type="term" value="F:molybdopterin cofactor binding"/>
    <property type="evidence" value="ECO:0007669"/>
    <property type="project" value="InterPro"/>
</dbReference>
<accession>A0A1W6ZCD2</accession>
<comment type="cofactor">
    <cofactor evidence="1">
        <name>Mo-bis(molybdopterin guanine dinucleotide)</name>
        <dbReference type="ChEBI" id="CHEBI:60539"/>
    </cofactor>
</comment>
<dbReference type="Gene3D" id="3.40.50.740">
    <property type="match status" value="1"/>
</dbReference>
<dbReference type="InterPro" id="IPR006655">
    <property type="entry name" value="Mopterin_OxRdtase_prok_CS"/>
</dbReference>
<dbReference type="GO" id="GO:0016491">
    <property type="term" value="F:oxidoreductase activity"/>
    <property type="evidence" value="ECO:0007669"/>
    <property type="project" value="UniProtKB-KW"/>
</dbReference>
<keyword evidence="6" id="KW-0560">Oxidoreductase</keyword>
<comment type="similarity">
    <text evidence="2">Belongs to the prokaryotic molybdopterin-containing oxidoreductase family.</text>
</comment>
<evidence type="ECO:0000313" key="11">
    <source>
        <dbReference type="Proteomes" id="UP000194161"/>
    </source>
</evidence>
<dbReference type="GO" id="GO:0030288">
    <property type="term" value="C:outer membrane-bounded periplasmic space"/>
    <property type="evidence" value="ECO:0007669"/>
    <property type="project" value="TreeGrafter"/>
</dbReference>
<evidence type="ECO:0000256" key="6">
    <source>
        <dbReference type="ARBA" id="ARBA00023002"/>
    </source>
</evidence>
<evidence type="ECO:0000259" key="9">
    <source>
        <dbReference type="Pfam" id="PF18364"/>
    </source>
</evidence>
<keyword evidence="10" id="KW-0808">Transferase</keyword>
<dbReference type="GO" id="GO:0030151">
    <property type="term" value="F:molybdenum ion binding"/>
    <property type="evidence" value="ECO:0007669"/>
    <property type="project" value="TreeGrafter"/>
</dbReference>
<protein>
    <submittedName>
        <fullName evidence="10">Aspartyl/glutamyl-tRNA(Asn/Gln) amidotransferase subunit C</fullName>
    </submittedName>
</protein>
<keyword evidence="4" id="KW-0479">Metal-binding</keyword>
<dbReference type="GO" id="GO:0016740">
    <property type="term" value="F:transferase activity"/>
    <property type="evidence" value="ECO:0007669"/>
    <property type="project" value="UniProtKB-KW"/>
</dbReference>
<evidence type="ECO:0000259" key="8">
    <source>
        <dbReference type="Pfam" id="PF01568"/>
    </source>
</evidence>
<dbReference type="STRING" id="463040.CAL15_12120"/>
<dbReference type="Proteomes" id="UP000194161">
    <property type="component" value="Chromosome"/>
</dbReference>
<dbReference type="InterPro" id="IPR006656">
    <property type="entry name" value="Mopterin_OxRdtase"/>
</dbReference>
<keyword evidence="11" id="KW-1185">Reference proteome</keyword>
<evidence type="ECO:0000256" key="4">
    <source>
        <dbReference type="ARBA" id="ARBA00022723"/>
    </source>
</evidence>
<proteinExistence type="inferred from homology"/>
<dbReference type="Pfam" id="PF18364">
    <property type="entry name" value="Molybdopterin_N"/>
    <property type="match status" value="1"/>
</dbReference>
<gene>
    <name evidence="10" type="ORF">CAL15_12120</name>
</gene>
<dbReference type="AlphaFoldDB" id="A0A1W6ZCD2"/>
<dbReference type="Pfam" id="PF00384">
    <property type="entry name" value="Molybdopterin"/>
    <property type="match status" value="1"/>
</dbReference>
<dbReference type="InterPro" id="IPR041460">
    <property type="entry name" value="Molybdopterin_N"/>
</dbReference>
<dbReference type="KEGG" id="bgm:CAL15_12120"/>